<dbReference type="Proteomes" id="UP000481861">
    <property type="component" value="Unassembled WGS sequence"/>
</dbReference>
<protein>
    <submittedName>
        <fullName evidence="1">Uncharacterized protein</fullName>
    </submittedName>
</protein>
<keyword evidence="2" id="KW-1185">Reference proteome</keyword>
<evidence type="ECO:0000313" key="1">
    <source>
        <dbReference type="EMBL" id="KAF2877265.1"/>
    </source>
</evidence>
<dbReference type="AlphaFoldDB" id="A0A7C8MXB6"/>
<proteinExistence type="predicted"/>
<gene>
    <name evidence="1" type="ORF">BDV95DRAFT_141976</name>
</gene>
<dbReference type="EMBL" id="JAADJZ010000002">
    <property type="protein sequence ID" value="KAF2877265.1"/>
    <property type="molecule type" value="Genomic_DNA"/>
</dbReference>
<sequence length="164" mass="17896">MEEEASEFELTELSGVESMEGCKFVGQAGVAYLDTPIRQSFGFVGFSGWRRTGGISSISHLPNDYMISPSRCSVHGWCKPTRQCFRPSPLSHQIQLRSLRMLSGCAAIKASDCTKPTTQASSQTEREKGILLMLRRPCIIRLIHLNVEVCPTLGQVSGSCSPGG</sequence>
<evidence type="ECO:0000313" key="2">
    <source>
        <dbReference type="Proteomes" id="UP000481861"/>
    </source>
</evidence>
<accession>A0A7C8MXB6</accession>
<organism evidence="1 2">
    <name type="scientific">Massariosphaeria phaeospora</name>
    <dbReference type="NCBI Taxonomy" id="100035"/>
    <lineage>
        <taxon>Eukaryota</taxon>
        <taxon>Fungi</taxon>
        <taxon>Dikarya</taxon>
        <taxon>Ascomycota</taxon>
        <taxon>Pezizomycotina</taxon>
        <taxon>Dothideomycetes</taxon>
        <taxon>Pleosporomycetidae</taxon>
        <taxon>Pleosporales</taxon>
        <taxon>Pleosporales incertae sedis</taxon>
        <taxon>Massariosphaeria</taxon>
    </lineage>
</organism>
<reference evidence="1 2" key="1">
    <citation type="submission" date="2020-01" db="EMBL/GenBank/DDBJ databases">
        <authorList>
            <consortium name="DOE Joint Genome Institute"/>
            <person name="Haridas S."/>
            <person name="Albert R."/>
            <person name="Binder M."/>
            <person name="Bloem J."/>
            <person name="Labutti K."/>
            <person name="Salamov A."/>
            <person name="Andreopoulos B."/>
            <person name="Baker S.E."/>
            <person name="Barry K."/>
            <person name="Bills G."/>
            <person name="Bluhm B.H."/>
            <person name="Cannon C."/>
            <person name="Castanera R."/>
            <person name="Culley D.E."/>
            <person name="Daum C."/>
            <person name="Ezra D."/>
            <person name="Gonzalez J.B."/>
            <person name="Henrissat B."/>
            <person name="Kuo A."/>
            <person name="Liang C."/>
            <person name="Lipzen A."/>
            <person name="Lutzoni F."/>
            <person name="Magnuson J."/>
            <person name="Mondo S."/>
            <person name="Nolan M."/>
            <person name="Ohm R."/>
            <person name="Pangilinan J."/>
            <person name="Park H.-J.H."/>
            <person name="Ramirez L."/>
            <person name="Alfaro M."/>
            <person name="Sun H."/>
            <person name="Tritt A."/>
            <person name="Yoshinaga Y."/>
            <person name="Zwiers L.-H.L."/>
            <person name="Turgeon B.G."/>
            <person name="Goodwin S.B."/>
            <person name="Spatafora J.W."/>
            <person name="Crous P.W."/>
            <person name="Grigoriev I.V."/>
        </authorList>
    </citation>
    <scope>NUCLEOTIDE SEQUENCE [LARGE SCALE GENOMIC DNA]</scope>
    <source>
        <strain evidence="1 2">CBS 611.86</strain>
    </source>
</reference>
<comment type="caution">
    <text evidence="1">The sequence shown here is derived from an EMBL/GenBank/DDBJ whole genome shotgun (WGS) entry which is preliminary data.</text>
</comment>
<name>A0A7C8MXB6_9PLEO</name>